<keyword evidence="2" id="KW-1185">Reference proteome</keyword>
<sequence length="219" mass="25202">MLDVYEITAKSWFLNQLLAFVIIGAARREDSGSTGCLRAQPVCASQNIRTRGLVLIWDVAPLDWIGLFYWIAAIFASQRGANLIGDDSKEHTNSRIKRYTLSLPRCAENLRFSMYRWLQPFSHSSQHFKRNKSHCLTQESANYAKTWRSASRFVQYIAPDRFSWSPLKYHAVWFTAVHSVRRSAYILSREDRSILKLRGFLAGGLSFPQVCCQNIGNSW</sequence>
<dbReference type="InParanoid" id="F4WP41"/>
<protein>
    <submittedName>
        <fullName evidence="1">Uncharacterized protein</fullName>
    </submittedName>
</protein>
<evidence type="ECO:0000313" key="2">
    <source>
        <dbReference type="Proteomes" id="UP000007755"/>
    </source>
</evidence>
<proteinExistence type="predicted"/>
<organism evidence="2">
    <name type="scientific">Acromyrmex echinatior</name>
    <name type="common">Panamanian leafcutter ant</name>
    <name type="synonym">Acromyrmex octospinosus echinatior</name>
    <dbReference type="NCBI Taxonomy" id="103372"/>
    <lineage>
        <taxon>Eukaryota</taxon>
        <taxon>Metazoa</taxon>
        <taxon>Ecdysozoa</taxon>
        <taxon>Arthropoda</taxon>
        <taxon>Hexapoda</taxon>
        <taxon>Insecta</taxon>
        <taxon>Pterygota</taxon>
        <taxon>Neoptera</taxon>
        <taxon>Endopterygota</taxon>
        <taxon>Hymenoptera</taxon>
        <taxon>Apocrita</taxon>
        <taxon>Aculeata</taxon>
        <taxon>Formicoidea</taxon>
        <taxon>Formicidae</taxon>
        <taxon>Myrmicinae</taxon>
        <taxon>Acromyrmex</taxon>
    </lineage>
</organism>
<dbReference type="AlphaFoldDB" id="F4WP41"/>
<dbReference type="EMBL" id="GL888243">
    <property type="protein sequence ID" value="EGI63972.1"/>
    <property type="molecule type" value="Genomic_DNA"/>
</dbReference>
<reference evidence="1" key="1">
    <citation type="submission" date="2011-02" db="EMBL/GenBank/DDBJ databases">
        <title>The genome of the leaf-cutting ant Acromyrmex echinatior suggests key adaptations to social evolution and fungus farming.</title>
        <authorList>
            <person name="Nygaard S."/>
            <person name="Zhang G."/>
        </authorList>
    </citation>
    <scope>NUCLEOTIDE SEQUENCE</scope>
</reference>
<gene>
    <name evidence="1" type="ORF">G5I_07551</name>
</gene>
<name>F4WP41_ACREC</name>
<dbReference type="Proteomes" id="UP000007755">
    <property type="component" value="Unassembled WGS sequence"/>
</dbReference>
<accession>F4WP41</accession>
<evidence type="ECO:0000313" key="1">
    <source>
        <dbReference type="EMBL" id="EGI63972.1"/>
    </source>
</evidence>